<comment type="similarity">
    <text evidence="1 3">Belongs to the D-isomer specific 2-hydroxyacid dehydrogenase family.</text>
</comment>
<evidence type="ECO:0000256" key="1">
    <source>
        <dbReference type="ARBA" id="ARBA00005854"/>
    </source>
</evidence>
<dbReference type="InterPro" id="IPR029753">
    <property type="entry name" value="D-isomer_DH_CS"/>
</dbReference>
<dbReference type="Gene3D" id="3.40.50.720">
    <property type="entry name" value="NAD(P)-binding Rossmann-like Domain"/>
    <property type="match status" value="2"/>
</dbReference>
<dbReference type="GO" id="GO:0030267">
    <property type="term" value="F:glyoxylate reductase (NADPH) activity"/>
    <property type="evidence" value="ECO:0007669"/>
    <property type="project" value="TreeGrafter"/>
</dbReference>
<dbReference type="Proteomes" id="UP000481153">
    <property type="component" value="Unassembled WGS sequence"/>
</dbReference>
<dbReference type="SUPFAM" id="SSF51735">
    <property type="entry name" value="NAD(P)-binding Rossmann-fold domains"/>
    <property type="match status" value="1"/>
</dbReference>
<dbReference type="InterPro" id="IPR006139">
    <property type="entry name" value="D-isomer_2_OHA_DH_cat_dom"/>
</dbReference>
<dbReference type="InterPro" id="IPR050223">
    <property type="entry name" value="D-isomer_2-hydroxyacid_DH"/>
</dbReference>
<protein>
    <submittedName>
        <fullName evidence="6">Uncharacterized protein</fullName>
    </submittedName>
</protein>
<feature type="domain" description="D-isomer specific 2-hydroxyacid dehydrogenase catalytic" evidence="4">
    <location>
        <begin position="10"/>
        <end position="324"/>
    </location>
</feature>
<name>A0A6G0XQ05_9STRA</name>
<dbReference type="InterPro" id="IPR006140">
    <property type="entry name" value="D-isomer_DH_NAD-bd"/>
</dbReference>
<dbReference type="VEuPathDB" id="FungiDB:AeMF1_018987"/>
<dbReference type="GO" id="GO:0016618">
    <property type="term" value="F:hydroxypyruvate reductase [NAD(P)H] activity"/>
    <property type="evidence" value="ECO:0007669"/>
    <property type="project" value="TreeGrafter"/>
</dbReference>
<feature type="domain" description="D-isomer specific 2-hydroxyacid dehydrogenase NAD-binding" evidence="5">
    <location>
        <begin position="117"/>
        <end position="293"/>
    </location>
</feature>
<organism evidence="6 7">
    <name type="scientific">Aphanomyces euteiches</name>
    <dbReference type="NCBI Taxonomy" id="100861"/>
    <lineage>
        <taxon>Eukaryota</taxon>
        <taxon>Sar</taxon>
        <taxon>Stramenopiles</taxon>
        <taxon>Oomycota</taxon>
        <taxon>Saprolegniomycetes</taxon>
        <taxon>Saprolegniales</taxon>
        <taxon>Verrucalvaceae</taxon>
        <taxon>Aphanomyces</taxon>
    </lineage>
</organism>
<sequence>MTSKEGKQRVLVTRHIPYLQEKLAQDSSIEVDMCEPSSTTMPREEMLSRIAGCTGLVCTAGDKVDVALLDSAGKSLRVVSTISAGFDHVDLALCRERGIHVGNTPGCLQETTAELAVALTFAAKRRLFESHRGALAGEWGASKFLQFCGSDVSRNTVGIIGLGEIGLSYARFMKNGFQCRILYTGPREKPNDIGAEFVDLPTLLRLSDIVSIHAPLNAATTKLLNSACFAQMQKHAVLVNTARGGIVDQDALIHALSTSQIAAAGLDVTDPEPLPVDHILHSLPNCIVLPHIGSATVKTRHKMVDRALENLVAGLHGQSLPYPVA</sequence>
<dbReference type="SUPFAM" id="SSF52283">
    <property type="entry name" value="Formate/glycerate dehydrogenase catalytic domain-like"/>
    <property type="match status" value="1"/>
</dbReference>
<evidence type="ECO:0000259" key="4">
    <source>
        <dbReference type="Pfam" id="PF00389"/>
    </source>
</evidence>
<dbReference type="FunFam" id="3.40.50.720:FF:000026">
    <property type="entry name" value="Glyoxylate/hydroxypyruvate reductase B"/>
    <property type="match status" value="1"/>
</dbReference>
<dbReference type="EMBL" id="VJMJ01000028">
    <property type="protein sequence ID" value="KAF0742372.1"/>
    <property type="molecule type" value="Genomic_DNA"/>
</dbReference>
<comment type="caution">
    <text evidence="6">The sequence shown here is derived from an EMBL/GenBank/DDBJ whole genome shotgun (WGS) entry which is preliminary data.</text>
</comment>
<dbReference type="GO" id="GO:0051287">
    <property type="term" value="F:NAD binding"/>
    <property type="evidence" value="ECO:0007669"/>
    <property type="project" value="InterPro"/>
</dbReference>
<dbReference type="PANTHER" id="PTHR10996">
    <property type="entry name" value="2-HYDROXYACID DEHYDROGENASE-RELATED"/>
    <property type="match status" value="1"/>
</dbReference>
<evidence type="ECO:0000259" key="5">
    <source>
        <dbReference type="Pfam" id="PF02826"/>
    </source>
</evidence>
<dbReference type="InterPro" id="IPR036291">
    <property type="entry name" value="NAD(P)-bd_dom_sf"/>
</dbReference>
<dbReference type="Pfam" id="PF00389">
    <property type="entry name" value="2-Hacid_dh"/>
    <property type="match status" value="1"/>
</dbReference>
<reference evidence="6 7" key="1">
    <citation type="submission" date="2019-07" db="EMBL/GenBank/DDBJ databases">
        <title>Genomics analysis of Aphanomyces spp. identifies a new class of oomycete effector associated with host adaptation.</title>
        <authorList>
            <person name="Gaulin E."/>
        </authorList>
    </citation>
    <scope>NUCLEOTIDE SEQUENCE [LARGE SCALE GENOMIC DNA]</scope>
    <source>
        <strain evidence="6 7">ATCC 201684</strain>
    </source>
</reference>
<dbReference type="AlphaFoldDB" id="A0A6G0XQ05"/>
<keyword evidence="7" id="KW-1185">Reference proteome</keyword>
<dbReference type="PROSITE" id="PS00670">
    <property type="entry name" value="D_2_HYDROXYACID_DH_2"/>
    <property type="match status" value="1"/>
</dbReference>
<dbReference type="GO" id="GO:0005829">
    <property type="term" value="C:cytosol"/>
    <property type="evidence" value="ECO:0007669"/>
    <property type="project" value="TreeGrafter"/>
</dbReference>
<evidence type="ECO:0000256" key="2">
    <source>
        <dbReference type="ARBA" id="ARBA00023002"/>
    </source>
</evidence>
<dbReference type="Pfam" id="PF02826">
    <property type="entry name" value="2-Hacid_dh_C"/>
    <property type="match status" value="1"/>
</dbReference>
<keyword evidence="2 3" id="KW-0560">Oxidoreductase</keyword>
<evidence type="ECO:0000256" key="3">
    <source>
        <dbReference type="RuleBase" id="RU003719"/>
    </source>
</evidence>
<dbReference type="PANTHER" id="PTHR10996:SF257">
    <property type="entry name" value="GLYOXYLATE REDUCTASE 1"/>
    <property type="match status" value="1"/>
</dbReference>
<dbReference type="CDD" id="cd05301">
    <property type="entry name" value="GDH"/>
    <property type="match status" value="1"/>
</dbReference>
<evidence type="ECO:0000313" key="6">
    <source>
        <dbReference type="EMBL" id="KAF0742372.1"/>
    </source>
</evidence>
<accession>A0A6G0XQ05</accession>
<gene>
    <name evidence="6" type="ORF">Ae201684_002646</name>
</gene>
<evidence type="ECO:0000313" key="7">
    <source>
        <dbReference type="Proteomes" id="UP000481153"/>
    </source>
</evidence>
<proteinExistence type="inferred from homology"/>